<evidence type="ECO:0000256" key="1">
    <source>
        <dbReference type="SAM" id="MobiDB-lite"/>
    </source>
</evidence>
<dbReference type="Proteomes" id="UP000265515">
    <property type="component" value="Unassembled WGS sequence"/>
</dbReference>
<comment type="caution">
    <text evidence="2">The sequence shown here is derived from an EMBL/GenBank/DDBJ whole genome shotgun (WGS) entry which is preliminary data.</text>
</comment>
<proteinExistence type="predicted"/>
<sequence length="262" mass="30628">MASMTTQLKTLHDKLSGQMMEIKARAQVRENEKEDVEKLRKEVIELERELAKDDSPEKEKEELWKKIMQLRKMKEERDLVRVRKKLMAEELEWELEQTRHELDMEDDQYAPSSSTRPPQRQKKTPLTTPSRPRQRMRQPSMGIHVEEPTTPHTPRMTRSQAKRNSTLDNAALIVGWKNITLQGSKTGIVDYCMNMRTFLRTRSMAELQCLCGEDKIEYATREKAIKELIVNRMQDAIMRSSEDQEEENDPGSQDITPDPASD</sequence>
<dbReference type="EMBL" id="BFEA01000732">
    <property type="protein sequence ID" value="GBG89359.1"/>
    <property type="molecule type" value="Genomic_DNA"/>
</dbReference>
<accession>A0A388M4G8</accession>
<organism evidence="2 3">
    <name type="scientific">Chara braunii</name>
    <name type="common">Braun's stonewort</name>
    <dbReference type="NCBI Taxonomy" id="69332"/>
    <lineage>
        <taxon>Eukaryota</taxon>
        <taxon>Viridiplantae</taxon>
        <taxon>Streptophyta</taxon>
        <taxon>Charophyceae</taxon>
        <taxon>Charales</taxon>
        <taxon>Characeae</taxon>
        <taxon>Chara</taxon>
    </lineage>
</organism>
<feature type="region of interest" description="Disordered" evidence="1">
    <location>
        <begin position="102"/>
        <end position="162"/>
    </location>
</feature>
<feature type="compositionally biased region" description="Polar residues" evidence="1">
    <location>
        <begin position="150"/>
        <end position="162"/>
    </location>
</feature>
<dbReference type="Gramene" id="GBG89359">
    <property type="protein sequence ID" value="GBG89359"/>
    <property type="gene ID" value="CBR_g49069"/>
</dbReference>
<protein>
    <submittedName>
        <fullName evidence="2">Uncharacterized protein</fullName>
    </submittedName>
</protein>
<gene>
    <name evidence="2" type="ORF">CBR_g49069</name>
</gene>
<evidence type="ECO:0000313" key="3">
    <source>
        <dbReference type="Proteomes" id="UP000265515"/>
    </source>
</evidence>
<feature type="compositionally biased region" description="Low complexity" evidence="1">
    <location>
        <begin position="127"/>
        <end position="141"/>
    </location>
</feature>
<feature type="region of interest" description="Disordered" evidence="1">
    <location>
        <begin position="236"/>
        <end position="262"/>
    </location>
</feature>
<reference evidence="2 3" key="1">
    <citation type="journal article" date="2018" name="Cell">
        <title>The Chara Genome: Secondary Complexity and Implications for Plant Terrestrialization.</title>
        <authorList>
            <person name="Nishiyama T."/>
            <person name="Sakayama H."/>
            <person name="Vries J.D."/>
            <person name="Buschmann H."/>
            <person name="Saint-Marcoux D."/>
            <person name="Ullrich K.K."/>
            <person name="Haas F.B."/>
            <person name="Vanderstraeten L."/>
            <person name="Becker D."/>
            <person name="Lang D."/>
            <person name="Vosolsobe S."/>
            <person name="Rombauts S."/>
            <person name="Wilhelmsson P.K.I."/>
            <person name="Janitza P."/>
            <person name="Kern R."/>
            <person name="Heyl A."/>
            <person name="Rumpler F."/>
            <person name="Villalobos L.I.A.C."/>
            <person name="Clay J.M."/>
            <person name="Skokan R."/>
            <person name="Toyoda A."/>
            <person name="Suzuki Y."/>
            <person name="Kagoshima H."/>
            <person name="Schijlen E."/>
            <person name="Tajeshwar N."/>
            <person name="Catarino B."/>
            <person name="Hetherington A.J."/>
            <person name="Saltykova A."/>
            <person name="Bonnot C."/>
            <person name="Breuninger H."/>
            <person name="Symeonidi A."/>
            <person name="Radhakrishnan G.V."/>
            <person name="Van Nieuwerburgh F."/>
            <person name="Deforce D."/>
            <person name="Chang C."/>
            <person name="Karol K.G."/>
            <person name="Hedrich R."/>
            <person name="Ulvskov P."/>
            <person name="Glockner G."/>
            <person name="Delwiche C.F."/>
            <person name="Petrasek J."/>
            <person name="Van de Peer Y."/>
            <person name="Friml J."/>
            <person name="Beilby M."/>
            <person name="Dolan L."/>
            <person name="Kohara Y."/>
            <person name="Sugano S."/>
            <person name="Fujiyama A."/>
            <person name="Delaux P.-M."/>
            <person name="Quint M."/>
            <person name="TheiBen G."/>
            <person name="Hagemann M."/>
            <person name="Harholt J."/>
            <person name="Dunand C."/>
            <person name="Zachgo S."/>
            <person name="Langdale J."/>
            <person name="Maumus F."/>
            <person name="Straeten D.V.D."/>
            <person name="Gould S.B."/>
            <person name="Rensing S.A."/>
        </authorList>
    </citation>
    <scope>NUCLEOTIDE SEQUENCE [LARGE SCALE GENOMIC DNA]</scope>
    <source>
        <strain evidence="2 3">S276</strain>
    </source>
</reference>
<evidence type="ECO:0000313" key="2">
    <source>
        <dbReference type="EMBL" id="GBG89359.1"/>
    </source>
</evidence>
<name>A0A388M4G8_CHABU</name>
<keyword evidence="3" id="KW-1185">Reference proteome</keyword>
<dbReference type="AlphaFoldDB" id="A0A388M4G8"/>